<dbReference type="RefSeq" id="WP_205188475.1">
    <property type="nucleotide sequence ID" value="NZ_JAFBFC010000007.1"/>
</dbReference>
<dbReference type="SUPFAM" id="SSF53448">
    <property type="entry name" value="Nucleotide-diphospho-sugar transferases"/>
    <property type="match status" value="1"/>
</dbReference>
<comment type="caution">
    <text evidence="3">The sequence shown here is derived from an EMBL/GenBank/DDBJ whole genome shotgun (WGS) entry which is preliminary data.</text>
</comment>
<keyword evidence="1" id="KW-0802">TPR repeat</keyword>
<dbReference type="Proteomes" id="UP000809829">
    <property type="component" value="Unassembled WGS sequence"/>
</dbReference>
<proteinExistence type="predicted"/>
<evidence type="ECO:0000256" key="1">
    <source>
        <dbReference type="PROSITE-ProRule" id="PRU00339"/>
    </source>
</evidence>
<evidence type="ECO:0000259" key="2">
    <source>
        <dbReference type="Pfam" id="PF00535"/>
    </source>
</evidence>
<organism evidence="3 4">
    <name type="scientific">Priestia iocasae</name>
    <dbReference type="NCBI Taxonomy" id="2291674"/>
    <lineage>
        <taxon>Bacteria</taxon>
        <taxon>Bacillati</taxon>
        <taxon>Bacillota</taxon>
        <taxon>Bacilli</taxon>
        <taxon>Bacillales</taxon>
        <taxon>Bacillaceae</taxon>
        <taxon>Priestia</taxon>
    </lineage>
</organism>
<dbReference type="InterPro" id="IPR029044">
    <property type="entry name" value="Nucleotide-diphossugar_trans"/>
</dbReference>
<feature type="domain" description="Glycosyltransferase 2-like" evidence="2">
    <location>
        <begin position="6"/>
        <end position="109"/>
    </location>
</feature>
<sequence length="639" mass="75610">MKPFMSLCMIVKDEEQVIDRSLSSIWHLVDEIIVVDTGSNDHTKEIAAKYTPHIYEFKWIDDFSVARNYAASKASGEWILVIDADEYVDEENFKEFIKEIKNDKGMYDAYSAKILNFTGNYGENLVQNFHDRIYKNNSQISYYRKIHEQFKKQSGEPLKSKNSNLLIFHSGYLNETVDKKEKKQRNKELLDKEMSSGDNNAFDYFNFGNEYFSSGEYSKALESYLKAYKLKQDFRLSWVSTTLIQIVICLIHLRRYNDAIKVIADAESIYTTSPEIPYLKGEIFFVRGQLEDAKNMFLQIINNNEKYHHVIMRPDLKDQKPHNRLGQIYLYEENYERAIYHYTSVLNINKYNQESIKKVIYILNKFHSVAEISNFFNRENLVDSKNIKYYVEASFDFGNPDLALSILENFYEEHKNLYSVGLLKKLCIKKEENLEAFQDGLDYSLIKELVQLNWINVIDVFLLREFMKQNNIECDLMIHFEKEKALKTLIDILHNEYVEETIEESLFIFSLQTLINYKQFSLCETLLSNIQHLNQKSVSKVAALLFSNGFKTEALQLYEKAEWNYFSEQDFLNIINSLLQTENIADALNITKYAMSIYEQDFRFYKIILEHAQEDELYETTLLRARELFLDSFYLERFN</sequence>
<gene>
    <name evidence="3" type="ORF">JOC83_003327</name>
</gene>
<dbReference type="Pfam" id="PF00535">
    <property type="entry name" value="Glycos_transf_2"/>
    <property type="match status" value="1"/>
</dbReference>
<evidence type="ECO:0000313" key="4">
    <source>
        <dbReference type="Proteomes" id="UP000809829"/>
    </source>
</evidence>
<dbReference type="SMART" id="SM00028">
    <property type="entry name" value="TPR"/>
    <property type="match status" value="4"/>
</dbReference>
<dbReference type="EMBL" id="JAFBFC010000007">
    <property type="protein sequence ID" value="MBM7704470.1"/>
    <property type="molecule type" value="Genomic_DNA"/>
</dbReference>
<dbReference type="InterPro" id="IPR001173">
    <property type="entry name" value="Glyco_trans_2-like"/>
</dbReference>
<dbReference type="Gene3D" id="3.90.550.10">
    <property type="entry name" value="Spore Coat Polysaccharide Biosynthesis Protein SpsA, Chain A"/>
    <property type="match status" value="1"/>
</dbReference>
<dbReference type="Gene3D" id="1.25.40.10">
    <property type="entry name" value="Tetratricopeptide repeat domain"/>
    <property type="match status" value="2"/>
</dbReference>
<dbReference type="CDD" id="cd02511">
    <property type="entry name" value="Beta4Glucosyltransferase"/>
    <property type="match status" value="1"/>
</dbReference>
<accession>A0ABS2QYA0</accession>
<reference evidence="3 4" key="1">
    <citation type="submission" date="2021-01" db="EMBL/GenBank/DDBJ databases">
        <title>Genomic Encyclopedia of Type Strains, Phase IV (KMG-IV): sequencing the most valuable type-strain genomes for metagenomic binning, comparative biology and taxonomic classification.</title>
        <authorList>
            <person name="Goeker M."/>
        </authorList>
    </citation>
    <scope>NUCLEOTIDE SEQUENCE [LARGE SCALE GENOMIC DNA]</scope>
    <source>
        <strain evidence="3 4">DSM 104297</strain>
    </source>
</reference>
<dbReference type="PROSITE" id="PS50005">
    <property type="entry name" value="TPR"/>
    <property type="match status" value="2"/>
</dbReference>
<dbReference type="SUPFAM" id="SSF48452">
    <property type="entry name" value="TPR-like"/>
    <property type="match status" value="1"/>
</dbReference>
<feature type="repeat" description="TPR" evidence="1">
    <location>
        <begin position="201"/>
        <end position="234"/>
    </location>
</feature>
<dbReference type="InterPro" id="IPR019734">
    <property type="entry name" value="TPR_rpt"/>
</dbReference>
<keyword evidence="4" id="KW-1185">Reference proteome</keyword>
<dbReference type="PANTHER" id="PTHR43630">
    <property type="entry name" value="POLY-BETA-1,6-N-ACETYL-D-GLUCOSAMINE SYNTHASE"/>
    <property type="match status" value="1"/>
</dbReference>
<dbReference type="PANTHER" id="PTHR43630:SF2">
    <property type="entry name" value="GLYCOSYLTRANSFERASE"/>
    <property type="match status" value="1"/>
</dbReference>
<evidence type="ECO:0000313" key="3">
    <source>
        <dbReference type="EMBL" id="MBM7704470.1"/>
    </source>
</evidence>
<dbReference type="Pfam" id="PF13181">
    <property type="entry name" value="TPR_8"/>
    <property type="match status" value="1"/>
</dbReference>
<feature type="repeat" description="TPR" evidence="1">
    <location>
        <begin position="319"/>
        <end position="352"/>
    </location>
</feature>
<dbReference type="InterPro" id="IPR011990">
    <property type="entry name" value="TPR-like_helical_dom_sf"/>
</dbReference>
<protein>
    <submittedName>
        <fullName evidence="3">Glycosyltransferase involved in cell wall biosynthesis</fullName>
    </submittedName>
</protein>
<name>A0ABS2QYA0_9BACI</name>